<dbReference type="AlphaFoldDB" id="A0AA45LE80"/>
<sequence length="56" mass="6362">MSTPDQPTPLTPAEAEARRRRLAEVFGDVLPETPDEPRAQGRPDSWYEENRPPHHG</sequence>
<evidence type="ECO:0000256" key="1">
    <source>
        <dbReference type="SAM" id="MobiDB-lite"/>
    </source>
</evidence>
<organism evidence="2 3">
    <name type="scientific">Actinosynnema pretiosum subsp. pretiosum</name>
    <dbReference type="NCBI Taxonomy" id="103721"/>
    <lineage>
        <taxon>Bacteria</taxon>
        <taxon>Bacillati</taxon>
        <taxon>Actinomycetota</taxon>
        <taxon>Actinomycetes</taxon>
        <taxon>Pseudonocardiales</taxon>
        <taxon>Pseudonocardiaceae</taxon>
        <taxon>Actinosynnema</taxon>
    </lineage>
</organism>
<accession>A0AA45LE80</accession>
<feature type="compositionally biased region" description="Pro residues" evidence="1">
    <location>
        <begin position="1"/>
        <end position="10"/>
    </location>
</feature>
<reference evidence="2" key="1">
    <citation type="submission" date="2021-04" db="EMBL/GenBank/DDBJ databases">
        <title>Genomic sequence of Actinosynnema pretiosum subsp. pretiosum ATCC 31280 (C-14919).</title>
        <authorList>
            <person name="Bai L."/>
            <person name="Wang X."/>
            <person name="Xiao Y."/>
        </authorList>
    </citation>
    <scope>NUCLEOTIDE SEQUENCE</scope>
    <source>
        <strain evidence="2">ATCC 31280</strain>
    </source>
</reference>
<name>A0AA45LE80_9PSEU</name>
<gene>
    <name evidence="2" type="ORF">KCV87_17485</name>
</gene>
<evidence type="ECO:0000313" key="2">
    <source>
        <dbReference type="EMBL" id="QUF07633.1"/>
    </source>
</evidence>
<protein>
    <submittedName>
        <fullName evidence="2">Uncharacterized protein</fullName>
    </submittedName>
</protein>
<dbReference type="Proteomes" id="UP000677152">
    <property type="component" value="Chromosome"/>
</dbReference>
<evidence type="ECO:0000313" key="3">
    <source>
        <dbReference type="Proteomes" id="UP000677152"/>
    </source>
</evidence>
<feature type="region of interest" description="Disordered" evidence="1">
    <location>
        <begin position="1"/>
        <end position="56"/>
    </location>
</feature>
<proteinExistence type="predicted"/>
<dbReference type="EMBL" id="CP073249">
    <property type="protein sequence ID" value="QUF07633.1"/>
    <property type="molecule type" value="Genomic_DNA"/>
</dbReference>